<evidence type="ECO:0000256" key="1">
    <source>
        <dbReference type="SAM" id="Phobius"/>
    </source>
</evidence>
<dbReference type="Pfam" id="PF10712">
    <property type="entry name" value="NAD-GH"/>
    <property type="match status" value="1"/>
</dbReference>
<dbReference type="OrthoDB" id="2017405at2759"/>
<dbReference type="Proteomes" id="UP000316079">
    <property type="component" value="Unassembled WGS sequence"/>
</dbReference>
<feature type="transmembrane region" description="Helical" evidence="1">
    <location>
        <begin position="322"/>
        <end position="342"/>
    </location>
</feature>
<name>A0A553QKS2_9TELE</name>
<gene>
    <name evidence="2" type="ORF">DNTS_018355</name>
</gene>
<evidence type="ECO:0000313" key="3">
    <source>
        <dbReference type="Proteomes" id="UP000316079"/>
    </source>
</evidence>
<feature type="non-terminal residue" evidence="2">
    <location>
        <position position="475"/>
    </location>
</feature>
<keyword evidence="1" id="KW-0812">Transmembrane</keyword>
<reference evidence="2 3" key="1">
    <citation type="journal article" date="2019" name="Sci. Data">
        <title>Hybrid genome assembly and annotation of Danionella translucida.</title>
        <authorList>
            <person name="Kadobianskyi M."/>
            <person name="Schulze L."/>
            <person name="Schuelke M."/>
            <person name="Judkewitz B."/>
        </authorList>
    </citation>
    <scope>NUCLEOTIDE SEQUENCE [LARGE SCALE GENOMIC DNA]</scope>
    <source>
        <strain evidence="2 3">Bolton</strain>
    </source>
</reference>
<organism evidence="2 3">
    <name type="scientific">Danionella cerebrum</name>
    <dbReference type="NCBI Taxonomy" id="2873325"/>
    <lineage>
        <taxon>Eukaryota</taxon>
        <taxon>Metazoa</taxon>
        <taxon>Chordata</taxon>
        <taxon>Craniata</taxon>
        <taxon>Vertebrata</taxon>
        <taxon>Euteleostomi</taxon>
        <taxon>Actinopterygii</taxon>
        <taxon>Neopterygii</taxon>
        <taxon>Teleostei</taxon>
        <taxon>Ostariophysi</taxon>
        <taxon>Cypriniformes</taxon>
        <taxon>Danionidae</taxon>
        <taxon>Danioninae</taxon>
        <taxon>Danionella</taxon>
    </lineage>
</organism>
<dbReference type="STRING" id="623744.A0A553QKS2"/>
<sequence length="475" mass="51939">MASPEWPDGLDLFPADVVAACSDSAPCLGPLLLEWLWHDAVEYVFPKRDSPAVPKVLEDKEAIIKCKSPSYQACSAQTGLADISGGFCPVVLRRTRDSSPDPLGILNIVLTLRVVSADSLVRGLLGLREEKKRGAHPASSMLSNREIELCSNSEGLGDDEGLGLSAMAEDCTATSVFIKGVSAGAHQHSHTPFKQIFRLVKGEVHFLPIEKLSPFQIRPPVWVIPQTVINIEVPRSFAARQGRALDVMHLNLTMKKIHHLLEQLQHLESHRACHQAYPLAYLQHSGRDLLLVLITDLALQLLILNSGLHVKCIGLQTILRRHLVTLYIIFSLVLLSFLHHTLNFLDFWNASGATNQDNIMDLSLVHLCITKGFLNWVQGATEEVSIELLKSGSEVNTLIEGVDLDAGLSTGGQGTLCPLTGSAETANSSFVVTDVFLVFALELCDEVVHHPVVKIFSSQVSVSCSRLDLKDAILN</sequence>
<keyword evidence="1" id="KW-0472">Membrane</keyword>
<evidence type="ECO:0000313" key="2">
    <source>
        <dbReference type="EMBL" id="TRY90573.1"/>
    </source>
</evidence>
<keyword evidence="3" id="KW-1185">Reference proteome</keyword>
<feature type="transmembrane region" description="Helical" evidence="1">
    <location>
        <begin position="289"/>
        <end position="310"/>
    </location>
</feature>
<protein>
    <submittedName>
        <fullName evidence="2">Uncharacterized protein</fullName>
    </submittedName>
</protein>
<keyword evidence="1" id="KW-1133">Transmembrane helix</keyword>
<proteinExistence type="predicted"/>
<dbReference type="EMBL" id="SRMA01025839">
    <property type="protein sequence ID" value="TRY90573.1"/>
    <property type="molecule type" value="Genomic_DNA"/>
</dbReference>
<dbReference type="AlphaFoldDB" id="A0A553QKS2"/>
<dbReference type="InterPro" id="IPR019651">
    <property type="entry name" value="Glutamate_DH_NAD-spec"/>
</dbReference>
<comment type="caution">
    <text evidence="2">The sequence shown here is derived from an EMBL/GenBank/DDBJ whole genome shotgun (WGS) entry which is preliminary data.</text>
</comment>
<accession>A0A553QKS2</accession>